<keyword evidence="2" id="KW-1185">Reference proteome</keyword>
<organism evidence="1 2">
    <name type="scientific">Cohnella nanjingensis</name>
    <dbReference type="NCBI Taxonomy" id="1387779"/>
    <lineage>
        <taxon>Bacteria</taxon>
        <taxon>Bacillati</taxon>
        <taxon>Bacillota</taxon>
        <taxon>Bacilli</taxon>
        <taxon>Bacillales</taxon>
        <taxon>Paenibacillaceae</taxon>
        <taxon>Cohnella</taxon>
    </lineage>
</organism>
<evidence type="ECO:0000313" key="1">
    <source>
        <dbReference type="EMBL" id="MBB6672734.1"/>
    </source>
</evidence>
<comment type="caution">
    <text evidence="1">The sequence shown here is derived from an EMBL/GenBank/DDBJ whole genome shotgun (WGS) entry which is preliminary data.</text>
</comment>
<dbReference type="Proteomes" id="UP000547209">
    <property type="component" value="Unassembled WGS sequence"/>
</dbReference>
<accession>A0A7X0RS77</accession>
<proteinExistence type="predicted"/>
<dbReference type="EMBL" id="JACJVP010000030">
    <property type="protein sequence ID" value="MBB6672734.1"/>
    <property type="molecule type" value="Genomic_DNA"/>
</dbReference>
<evidence type="ECO:0008006" key="3">
    <source>
        <dbReference type="Google" id="ProtNLM"/>
    </source>
</evidence>
<dbReference type="RefSeq" id="WP_185670586.1">
    <property type="nucleotide sequence ID" value="NZ_JACJVP010000030.1"/>
</dbReference>
<dbReference type="PANTHER" id="PTHR40616">
    <property type="entry name" value="LINALOOL DEHYDRATASE_ISOMERASE DOMAIN-CONTAINING PROTEIN"/>
    <property type="match status" value="1"/>
</dbReference>
<name>A0A7X0RS77_9BACL</name>
<dbReference type="AlphaFoldDB" id="A0A7X0RS77"/>
<gene>
    <name evidence="1" type="ORF">H7C19_18790</name>
</gene>
<reference evidence="1 2" key="1">
    <citation type="submission" date="2020-08" db="EMBL/GenBank/DDBJ databases">
        <title>Cohnella phylogeny.</title>
        <authorList>
            <person name="Dunlap C."/>
        </authorList>
    </citation>
    <scope>NUCLEOTIDE SEQUENCE [LARGE SCALE GENOMIC DNA]</scope>
    <source>
        <strain evidence="1 2">DSM 28246</strain>
    </source>
</reference>
<evidence type="ECO:0000313" key="2">
    <source>
        <dbReference type="Proteomes" id="UP000547209"/>
    </source>
</evidence>
<dbReference type="PANTHER" id="PTHR40616:SF1">
    <property type="entry name" value="LINALOOL DEHYDRATASE_ISOMERASE DOMAIN-CONTAINING PROTEIN"/>
    <property type="match status" value="1"/>
</dbReference>
<sequence length="577" mass="65790">MTEHFPDQRPLLIRQLRAWEESFDEEIGLLKLPFHSPGYHTTLTAEAYPLVHPTYPSSLYAVALLDSGLEQYEQRAFAVIGRLLTLQDRDREKDTYGIWPWFYEEPLARMSPPDWNWADFIGKQLVLAALRHGRRLPDELRQQVREGVICACEAIVKRDVGPHYTNIAIMGAFVTLIAGELYDRRDFADYGLRRLEKLHRYTERLGTFQEFNSPPYSVIAIVELSKIQAATGHSRAKELAADLLDGVWRMVAEHFHPASKQWSGPHSRSYGTVLTDKAKSFLQLATGNELVFFPDDDLPYDVDWYASGFRCPEKYAPLFVRQEERSLKTRYFRNEETGFEKWADTYMTPGFSIGVFREEIMWNQTRGLIAFFDNGGEATYLRLRCLHDGYDYCSAVLSADADNGHYLLGVHFLANGGDTHPGLDRIDGFIEASDLRLRMEIGGALDRVAAESNGRALTAAIGPIPIKLQTLFASFHERLEDVEGDADRKGWRWEIAREEEALCADLVLYSGVRKTIDFRALRKAAFLFSFSVGEASPWPQIAVEEQGERVTAIVLPDERNALPRRLSVVLRPKELTQ</sequence>
<protein>
    <recommendedName>
        <fullName evidence="3">Heparin-sulfate lyase N-terminal domain-containing protein</fullName>
    </recommendedName>
</protein>